<dbReference type="Pfam" id="PF15456">
    <property type="entry name" value="Uds1"/>
    <property type="match status" value="1"/>
</dbReference>
<name>A0A5N6E689_9EURO</name>
<feature type="domain" description="Up-regulated during septation protein 1" evidence="3">
    <location>
        <begin position="181"/>
        <end position="277"/>
    </location>
</feature>
<accession>A0A5N6E689</accession>
<keyword evidence="5" id="KW-1185">Reference proteome</keyword>
<evidence type="ECO:0000256" key="1">
    <source>
        <dbReference type="SAM" id="Coils"/>
    </source>
</evidence>
<feature type="coiled-coil region" evidence="1">
    <location>
        <begin position="182"/>
        <end position="209"/>
    </location>
</feature>
<evidence type="ECO:0000259" key="3">
    <source>
        <dbReference type="Pfam" id="PF15456"/>
    </source>
</evidence>
<proteinExistence type="predicted"/>
<feature type="region of interest" description="Disordered" evidence="2">
    <location>
        <begin position="98"/>
        <end position="127"/>
    </location>
</feature>
<protein>
    <recommendedName>
        <fullName evidence="3">Up-regulated during septation protein 1 domain-containing protein</fullName>
    </recommendedName>
</protein>
<dbReference type="InterPro" id="IPR029191">
    <property type="entry name" value="Uds1"/>
</dbReference>
<evidence type="ECO:0000256" key="2">
    <source>
        <dbReference type="SAM" id="MobiDB-lite"/>
    </source>
</evidence>
<gene>
    <name evidence="4" type="ORF">BDV33DRAFT_210542</name>
</gene>
<dbReference type="AlphaFoldDB" id="A0A5N6E689"/>
<evidence type="ECO:0000313" key="4">
    <source>
        <dbReference type="EMBL" id="KAB8213086.1"/>
    </source>
</evidence>
<organism evidence="4 5">
    <name type="scientific">Aspergillus novoparasiticus</name>
    <dbReference type="NCBI Taxonomy" id="986946"/>
    <lineage>
        <taxon>Eukaryota</taxon>
        <taxon>Fungi</taxon>
        <taxon>Dikarya</taxon>
        <taxon>Ascomycota</taxon>
        <taxon>Pezizomycotina</taxon>
        <taxon>Eurotiomycetes</taxon>
        <taxon>Eurotiomycetidae</taxon>
        <taxon>Eurotiales</taxon>
        <taxon>Aspergillaceae</taxon>
        <taxon>Aspergillus</taxon>
        <taxon>Aspergillus subgen. Circumdati</taxon>
    </lineage>
</organism>
<dbReference type="EMBL" id="ML733710">
    <property type="protein sequence ID" value="KAB8213086.1"/>
    <property type="molecule type" value="Genomic_DNA"/>
</dbReference>
<keyword evidence="1" id="KW-0175">Coiled coil</keyword>
<evidence type="ECO:0000313" key="5">
    <source>
        <dbReference type="Proteomes" id="UP000326799"/>
    </source>
</evidence>
<sequence>MTLLITYKYKQRDSSDTSVKTFGGPPQECAHDNGMVHSIIEDINTPSNQPYEKQIYHGTIVDPPALVDSLPLIPNKLGAKSLYPNTKTNKSLELEANARSNKQHVPRHSGTARELNGEPSSRGFGVTPLLHNNNHRLRKLHWDISYRHYMSSAEHTDNKEKQQTPNQWTRVLAVLTSRNSSIELLSKELDILKRRCNNAKSMTDQLRSDRDTLQTRLMRNLAEYSLSEPRSKVVCQQVKLLGELDQSLDEWADTWRELELQRSQVERLLLHHISTVLMESQI</sequence>
<reference evidence="4 5" key="1">
    <citation type="submission" date="2019-04" db="EMBL/GenBank/DDBJ databases">
        <title>Fungal friends and foes A comparative genomics study of 23 Aspergillus species from section Flavi.</title>
        <authorList>
            <consortium name="DOE Joint Genome Institute"/>
            <person name="Kjaerbolling I."/>
            <person name="Vesth T.C."/>
            <person name="Frisvad J.C."/>
            <person name="Nybo J.L."/>
            <person name="Theobald S."/>
            <person name="Kildgaard S."/>
            <person name="Petersen T.I."/>
            <person name="Kuo A."/>
            <person name="Sato A."/>
            <person name="Lyhne E.K."/>
            <person name="Kogle M.E."/>
            <person name="Wiebenga A."/>
            <person name="Kun R.S."/>
            <person name="Lubbers R.J."/>
            <person name="Makela M.R."/>
            <person name="Barry K."/>
            <person name="Chovatia M."/>
            <person name="Clum A."/>
            <person name="Daum C."/>
            <person name="Haridas S."/>
            <person name="He G."/>
            <person name="LaButti K."/>
            <person name="Lipzen A."/>
            <person name="Mondo S."/>
            <person name="Pangilinan J."/>
            <person name="Riley R."/>
            <person name="Salamov A."/>
            <person name="Simmons B.A."/>
            <person name="Magnuson J.K."/>
            <person name="Henrissat B."/>
            <person name="Mortensen U.H."/>
            <person name="Larsen T.O."/>
            <person name="De vries R.P."/>
            <person name="Grigoriev I.V."/>
            <person name="Machida M."/>
            <person name="Baker S.E."/>
            <person name="Andersen M.R."/>
        </authorList>
    </citation>
    <scope>NUCLEOTIDE SEQUENCE [LARGE SCALE GENOMIC DNA]</scope>
    <source>
        <strain evidence="4 5">CBS 126849</strain>
    </source>
</reference>
<dbReference type="Proteomes" id="UP000326799">
    <property type="component" value="Unassembled WGS sequence"/>
</dbReference>